<organism evidence="1 2">
    <name type="scientific">Pisolithus microcarpus 441</name>
    <dbReference type="NCBI Taxonomy" id="765257"/>
    <lineage>
        <taxon>Eukaryota</taxon>
        <taxon>Fungi</taxon>
        <taxon>Dikarya</taxon>
        <taxon>Basidiomycota</taxon>
        <taxon>Agaricomycotina</taxon>
        <taxon>Agaricomycetes</taxon>
        <taxon>Agaricomycetidae</taxon>
        <taxon>Boletales</taxon>
        <taxon>Sclerodermatineae</taxon>
        <taxon>Pisolithaceae</taxon>
        <taxon>Pisolithus</taxon>
    </lineage>
</organism>
<gene>
    <name evidence="1" type="ORF">PISMIDRAFT_552543</name>
</gene>
<dbReference type="Proteomes" id="UP000054018">
    <property type="component" value="Unassembled WGS sequence"/>
</dbReference>
<protein>
    <submittedName>
        <fullName evidence="1">Uncharacterized protein</fullName>
    </submittedName>
</protein>
<reference evidence="1 2" key="1">
    <citation type="submission" date="2014-04" db="EMBL/GenBank/DDBJ databases">
        <authorList>
            <consortium name="DOE Joint Genome Institute"/>
            <person name="Kuo A."/>
            <person name="Kohler A."/>
            <person name="Costa M.D."/>
            <person name="Nagy L.G."/>
            <person name="Floudas D."/>
            <person name="Copeland A."/>
            <person name="Barry K.W."/>
            <person name="Cichocki N."/>
            <person name="Veneault-Fourrey C."/>
            <person name="LaButti K."/>
            <person name="Lindquist E.A."/>
            <person name="Lipzen A."/>
            <person name="Lundell T."/>
            <person name="Morin E."/>
            <person name="Murat C."/>
            <person name="Sun H."/>
            <person name="Tunlid A."/>
            <person name="Henrissat B."/>
            <person name="Grigoriev I.V."/>
            <person name="Hibbett D.S."/>
            <person name="Martin F."/>
            <person name="Nordberg H.P."/>
            <person name="Cantor M.N."/>
            <person name="Hua S.X."/>
        </authorList>
    </citation>
    <scope>NUCLEOTIDE SEQUENCE [LARGE SCALE GENOMIC DNA]</scope>
    <source>
        <strain evidence="1 2">441</strain>
    </source>
</reference>
<evidence type="ECO:0000313" key="1">
    <source>
        <dbReference type="EMBL" id="KIK28777.1"/>
    </source>
</evidence>
<reference evidence="2" key="2">
    <citation type="submission" date="2015-01" db="EMBL/GenBank/DDBJ databases">
        <title>Evolutionary Origins and Diversification of the Mycorrhizal Mutualists.</title>
        <authorList>
            <consortium name="DOE Joint Genome Institute"/>
            <consortium name="Mycorrhizal Genomics Consortium"/>
            <person name="Kohler A."/>
            <person name="Kuo A."/>
            <person name="Nagy L.G."/>
            <person name="Floudas D."/>
            <person name="Copeland A."/>
            <person name="Barry K.W."/>
            <person name="Cichocki N."/>
            <person name="Veneault-Fourrey C."/>
            <person name="LaButti K."/>
            <person name="Lindquist E.A."/>
            <person name="Lipzen A."/>
            <person name="Lundell T."/>
            <person name="Morin E."/>
            <person name="Murat C."/>
            <person name="Riley R."/>
            <person name="Ohm R."/>
            <person name="Sun H."/>
            <person name="Tunlid A."/>
            <person name="Henrissat B."/>
            <person name="Grigoriev I.V."/>
            <person name="Hibbett D.S."/>
            <person name="Martin F."/>
        </authorList>
    </citation>
    <scope>NUCLEOTIDE SEQUENCE [LARGE SCALE GENOMIC DNA]</scope>
    <source>
        <strain evidence="2">441</strain>
    </source>
</reference>
<sequence>MVHDSWSFCSTSTHNHGLHLQSKTREVFGKSNKRIVQEHNTSEQSLWSAIACHRNHSHVLPGLIKVSVVAAKDAEHPVMTRIHALLTL</sequence>
<dbReference type="AlphaFoldDB" id="A0A0D0A2V2"/>
<name>A0A0D0A2V2_9AGAM</name>
<dbReference type="EMBL" id="KN833691">
    <property type="protein sequence ID" value="KIK28777.1"/>
    <property type="molecule type" value="Genomic_DNA"/>
</dbReference>
<accession>A0A0D0A2V2</accession>
<proteinExistence type="predicted"/>
<evidence type="ECO:0000313" key="2">
    <source>
        <dbReference type="Proteomes" id="UP000054018"/>
    </source>
</evidence>
<keyword evidence="2" id="KW-1185">Reference proteome</keyword>
<dbReference type="HOGENOM" id="CLU_2469963_0_0_1"/>